<evidence type="ECO:0000313" key="3">
    <source>
        <dbReference type="Proteomes" id="UP001285908"/>
    </source>
</evidence>
<accession>A0AAJ0MTA0</accession>
<dbReference type="RefSeq" id="XP_062694605.1">
    <property type="nucleotide sequence ID" value="XM_062834775.1"/>
</dbReference>
<evidence type="ECO:0000256" key="1">
    <source>
        <dbReference type="SAM" id="MobiDB-lite"/>
    </source>
</evidence>
<evidence type="ECO:0000313" key="2">
    <source>
        <dbReference type="EMBL" id="KAK3495176.1"/>
    </source>
</evidence>
<sequence length="86" mass="9705">MPPAGTRTRSGVRPRSSIQCPVKQSSNPRDFSGCRDSFRSMRTKVHQSVTCADSANLEGHCGRDAARFELGRCMLWKKPTLRLLRR</sequence>
<keyword evidence="3" id="KW-1185">Reference proteome</keyword>
<dbReference type="Proteomes" id="UP001285908">
    <property type="component" value="Unassembled WGS sequence"/>
</dbReference>
<name>A0AAJ0MTA0_9PEZI</name>
<organism evidence="2 3">
    <name type="scientific">Neurospora hispaniola</name>
    <dbReference type="NCBI Taxonomy" id="588809"/>
    <lineage>
        <taxon>Eukaryota</taxon>
        <taxon>Fungi</taxon>
        <taxon>Dikarya</taxon>
        <taxon>Ascomycota</taxon>
        <taxon>Pezizomycotina</taxon>
        <taxon>Sordariomycetes</taxon>
        <taxon>Sordariomycetidae</taxon>
        <taxon>Sordariales</taxon>
        <taxon>Sordariaceae</taxon>
        <taxon>Neurospora</taxon>
    </lineage>
</organism>
<dbReference type="AlphaFoldDB" id="A0AAJ0MTA0"/>
<proteinExistence type="predicted"/>
<feature type="compositionally biased region" description="Polar residues" evidence="1">
    <location>
        <begin position="16"/>
        <end position="29"/>
    </location>
</feature>
<protein>
    <submittedName>
        <fullName evidence="2">Uncharacterized protein</fullName>
    </submittedName>
</protein>
<reference evidence="2 3" key="1">
    <citation type="journal article" date="2023" name="Mol. Phylogenet. Evol.">
        <title>Genome-scale phylogeny and comparative genomics of the fungal order Sordariales.</title>
        <authorList>
            <person name="Hensen N."/>
            <person name="Bonometti L."/>
            <person name="Westerberg I."/>
            <person name="Brannstrom I.O."/>
            <person name="Guillou S."/>
            <person name="Cros-Aarteil S."/>
            <person name="Calhoun S."/>
            <person name="Haridas S."/>
            <person name="Kuo A."/>
            <person name="Mondo S."/>
            <person name="Pangilinan J."/>
            <person name="Riley R."/>
            <person name="LaButti K."/>
            <person name="Andreopoulos B."/>
            <person name="Lipzen A."/>
            <person name="Chen C."/>
            <person name="Yan M."/>
            <person name="Daum C."/>
            <person name="Ng V."/>
            <person name="Clum A."/>
            <person name="Steindorff A."/>
            <person name="Ohm R.A."/>
            <person name="Martin F."/>
            <person name="Silar P."/>
            <person name="Natvig D.O."/>
            <person name="Lalanne C."/>
            <person name="Gautier V."/>
            <person name="Ament-Velasquez S.L."/>
            <person name="Kruys A."/>
            <person name="Hutchinson M.I."/>
            <person name="Powell A.J."/>
            <person name="Barry K."/>
            <person name="Miller A.N."/>
            <person name="Grigoriev I.V."/>
            <person name="Debuchy R."/>
            <person name="Gladieux P."/>
            <person name="Hiltunen Thoren M."/>
            <person name="Johannesson H."/>
        </authorList>
    </citation>
    <scope>NUCLEOTIDE SEQUENCE [LARGE SCALE GENOMIC DNA]</scope>
    <source>
        <strain evidence="2 3">FGSC 10403</strain>
    </source>
</reference>
<feature type="region of interest" description="Disordered" evidence="1">
    <location>
        <begin position="1"/>
        <end position="32"/>
    </location>
</feature>
<gene>
    <name evidence="2" type="ORF">B0T23DRAFT_313971</name>
</gene>
<comment type="caution">
    <text evidence="2">The sequence shown here is derived from an EMBL/GenBank/DDBJ whole genome shotgun (WGS) entry which is preliminary data.</text>
</comment>
<dbReference type="GeneID" id="87872397"/>
<dbReference type="EMBL" id="JAULSX010000003">
    <property type="protein sequence ID" value="KAK3495176.1"/>
    <property type="molecule type" value="Genomic_DNA"/>
</dbReference>